<feature type="transmembrane region" description="Helical" evidence="1">
    <location>
        <begin position="78"/>
        <end position="97"/>
    </location>
</feature>
<reference evidence="2" key="1">
    <citation type="submission" date="2022-01" db="EMBL/GenBank/DDBJ databases">
        <title>Lysobacter chinensis sp. nov., a bacterium isolated from cow dung compost.</title>
        <authorList>
            <person name="Liu Y."/>
        </authorList>
    </citation>
    <scope>NUCLEOTIDE SEQUENCE</scope>
    <source>
        <strain evidence="2">TLK-CK17</strain>
    </source>
</reference>
<feature type="transmembrane region" description="Helical" evidence="1">
    <location>
        <begin position="54"/>
        <end position="72"/>
    </location>
</feature>
<evidence type="ECO:0000256" key="1">
    <source>
        <dbReference type="SAM" id="Phobius"/>
    </source>
</evidence>
<keyword evidence="1" id="KW-0812">Transmembrane</keyword>
<feature type="transmembrane region" description="Helical" evidence="1">
    <location>
        <begin position="141"/>
        <end position="163"/>
    </location>
</feature>
<comment type="caution">
    <text evidence="2">The sequence shown here is derived from an EMBL/GenBank/DDBJ whole genome shotgun (WGS) entry which is preliminary data.</text>
</comment>
<proteinExistence type="predicted"/>
<evidence type="ECO:0000313" key="2">
    <source>
        <dbReference type="EMBL" id="MCF7221700.1"/>
    </source>
</evidence>
<accession>A0ABS9HTK2</accession>
<organism evidence="2 3">
    <name type="scientific">Marilutibacter chinensis</name>
    <dbReference type="NCBI Taxonomy" id="2912247"/>
    <lineage>
        <taxon>Bacteria</taxon>
        <taxon>Pseudomonadati</taxon>
        <taxon>Pseudomonadota</taxon>
        <taxon>Gammaproteobacteria</taxon>
        <taxon>Lysobacterales</taxon>
        <taxon>Lysobacteraceae</taxon>
        <taxon>Marilutibacter</taxon>
    </lineage>
</organism>
<gene>
    <name evidence="2" type="ORF">L3V18_07850</name>
</gene>
<keyword evidence="1" id="KW-1133">Transmembrane helix</keyword>
<feature type="transmembrane region" description="Helical" evidence="1">
    <location>
        <begin position="29"/>
        <end position="47"/>
    </location>
</feature>
<dbReference type="EMBL" id="JAKJPO010000003">
    <property type="protein sequence ID" value="MCF7221700.1"/>
    <property type="molecule type" value="Genomic_DNA"/>
</dbReference>
<keyword evidence="3" id="KW-1185">Reference proteome</keyword>
<dbReference type="Proteomes" id="UP001430796">
    <property type="component" value="Unassembled WGS sequence"/>
</dbReference>
<name>A0ABS9HTK2_9GAMM</name>
<sequence>MSSLLPRLLLALAYPWLAHWASHGGGDGIALLALLDLVLVVLIDGLLRLRFPAWLALAGSAAVLAVLHGSVWPRVLLLAPPMLFTGLVAWWFARSLGDPRGALISRIVAALEDASGDSPAEDRKPAALAPDLLRYTRGLTLAWALVLAGLCLANGVLALVAVPDGALALLGLPAPFTVTRAQWSLFANLLNYGFVGLFFIAEYRLRLHLFPRRPYRSFVGFLGMMGRLGPEFWRGLFARR</sequence>
<reference evidence="2" key="2">
    <citation type="submission" date="2022-01" db="EMBL/GenBank/DDBJ databases">
        <authorList>
            <person name="Zhou L.Y."/>
        </authorList>
    </citation>
    <scope>NUCLEOTIDE SEQUENCE</scope>
    <source>
        <strain evidence="2">TLK-CK17</strain>
    </source>
</reference>
<evidence type="ECO:0000313" key="3">
    <source>
        <dbReference type="Proteomes" id="UP001430796"/>
    </source>
</evidence>
<feature type="transmembrane region" description="Helical" evidence="1">
    <location>
        <begin position="183"/>
        <end position="203"/>
    </location>
</feature>
<keyword evidence="1" id="KW-0472">Membrane</keyword>
<protein>
    <submittedName>
        <fullName evidence="2">Ketosynthase</fullName>
    </submittedName>
</protein>
<dbReference type="RefSeq" id="WP_237054115.1">
    <property type="nucleotide sequence ID" value="NZ_JAKJPO010000003.1"/>
</dbReference>